<keyword evidence="5" id="KW-0862">Zinc</keyword>
<dbReference type="Proteomes" id="UP000011087">
    <property type="component" value="Unassembled WGS sequence"/>
</dbReference>
<keyword evidence="15" id="KW-1185">Reference proteome</keyword>
<sequence length="345" mass="37760">MIAKAKAGNVKLRPNVKTHKTMEIAKLQVDGDLSNGIVCSTLAEVSFFASNGFSDITYGIPVFCMPISQSTGCKISLIVDSEVQVDELKNFIEDQENAHFGCFLKIDTGYHRAGVDIRLNRATGLLAQKISGEKNITFRGIYSHSGHGYQAQDTAEAQNICLEECKMARSFADFLIEKGLDCQIVSIGSTPSCGSSNQFPGVTEIHPGNYVFFDRQQVQAGACKEADVAVRVLTRVIGHYESSGHMLCDAGSLAMSKDLAPQDDHFGFVEGCDLVLQSLSQECGKVMTKKTSTGKRAPYNMDDYPRGSLLKIVPNHSCLTAACHPLYYIVENDMVIDIYKPCRGW</sequence>
<dbReference type="SMART" id="SM01119">
    <property type="entry name" value="D-ser_dehydrat"/>
    <property type="match status" value="1"/>
</dbReference>
<evidence type="ECO:0000256" key="10">
    <source>
        <dbReference type="ARBA" id="ARBA00069616"/>
    </source>
</evidence>
<evidence type="ECO:0000256" key="2">
    <source>
        <dbReference type="ARBA" id="ARBA00001947"/>
    </source>
</evidence>
<evidence type="ECO:0000256" key="8">
    <source>
        <dbReference type="ARBA" id="ARBA00051198"/>
    </source>
</evidence>
<dbReference type="GO" id="GO:0008721">
    <property type="term" value="F:D-serine ammonia-lyase activity"/>
    <property type="evidence" value="ECO:0007669"/>
    <property type="project" value="UniProtKB-EC"/>
</dbReference>
<comment type="cofactor">
    <cofactor evidence="2">
        <name>Zn(2+)</name>
        <dbReference type="ChEBI" id="CHEBI:29105"/>
    </cofactor>
</comment>
<dbReference type="PANTHER" id="PTHR28004">
    <property type="entry name" value="ZGC:162816-RELATED"/>
    <property type="match status" value="1"/>
</dbReference>
<evidence type="ECO:0000256" key="11">
    <source>
        <dbReference type="ARBA" id="ARBA00075219"/>
    </source>
</evidence>
<dbReference type="eggNOG" id="ENOG502QRZ0">
    <property type="taxonomic scope" value="Eukaryota"/>
</dbReference>
<evidence type="ECO:0000256" key="3">
    <source>
        <dbReference type="ARBA" id="ARBA00005323"/>
    </source>
</evidence>
<dbReference type="InterPro" id="IPR026956">
    <property type="entry name" value="D-ser_dehydrat-like_dom"/>
</dbReference>
<dbReference type="EC" id="4.3.1.18" evidence="9"/>
<dbReference type="GO" id="GO:0046872">
    <property type="term" value="F:metal ion binding"/>
    <property type="evidence" value="ECO:0007669"/>
    <property type="project" value="UniProtKB-KW"/>
</dbReference>
<dbReference type="KEGG" id="gtt:GUITHDRAFT_94991"/>
<dbReference type="AlphaFoldDB" id="L1J9G2"/>
<dbReference type="HOGENOM" id="CLU_031639_0_0_1"/>
<organism evidence="13">
    <name type="scientific">Guillardia theta (strain CCMP2712)</name>
    <name type="common">Cryptophyte</name>
    <dbReference type="NCBI Taxonomy" id="905079"/>
    <lineage>
        <taxon>Eukaryota</taxon>
        <taxon>Cryptophyceae</taxon>
        <taxon>Pyrenomonadales</taxon>
        <taxon>Geminigeraceae</taxon>
        <taxon>Guillardia</taxon>
    </lineage>
</organism>
<accession>L1J9G2</accession>
<reference evidence="15" key="2">
    <citation type="submission" date="2012-11" db="EMBL/GenBank/DDBJ databases">
        <authorList>
            <person name="Kuo A."/>
            <person name="Curtis B.A."/>
            <person name="Tanifuji G."/>
            <person name="Burki F."/>
            <person name="Gruber A."/>
            <person name="Irimia M."/>
            <person name="Maruyama S."/>
            <person name="Arias M.C."/>
            <person name="Ball S.G."/>
            <person name="Gile G.H."/>
            <person name="Hirakawa Y."/>
            <person name="Hopkins J.F."/>
            <person name="Rensing S.A."/>
            <person name="Schmutz J."/>
            <person name="Symeonidi A."/>
            <person name="Elias M."/>
            <person name="Eveleigh R.J."/>
            <person name="Herman E.K."/>
            <person name="Klute M.J."/>
            <person name="Nakayama T."/>
            <person name="Obornik M."/>
            <person name="Reyes-Prieto A."/>
            <person name="Armbrust E.V."/>
            <person name="Aves S.J."/>
            <person name="Beiko R.G."/>
            <person name="Coutinho P."/>
            <person name="Dacks J.B."/>
            <person name="Durnford D.G."/>
            <person name="Fast N.M."/>
            <person name="Green B.R."/>
            <person name="Grisdale C."/>
            <person name="Hempe F."/>
            <person name="Henrissat B."/>
            <person name="Hoppner M.P."/>
            <person name="Ishida K.-I."/>
            <person name="Kim E."/>
            <person name="Koreny L."/>
            <person name="Kroth P.G."/>
            <person name="Liu Y."/>
            <person name="Malik S.-B."/>
            <person name="Maier U.G."/>
            <person name="McRose D."/>
            <person name="Mock T."/>
            <person name="Neilson J.A."/>
            <person name="Onodera N.T."/>
            <person name="Poole A.M."/>
            <person name="Pritham E.J."/>
            <person name="Richards T.A."/>
            <person name="Rocap G."/>
            <person name="Roy S.W."/>
            <person name="Sarai C."/>
            <person name="Schaack S."/>
            <person name="Shirato S."/>
            <person name="Slamovits C.H."/>
            <person name="Spencer D.F."/>
            <person name="Suzuki S."/>
            <person name="Worden A.Z."/>
            <person name="Zauner S."/>
            <person name="Barry K."/>
            <person name="Bell C."/>
            <person name="Bharti A.K."/>
            <person name="Crow J.A."/>
            <person name="Grimwood J."/>
            <person name="Kramer R."/>
            <person name="Lindquist E."/>
            <person name="Lucas S."/>
            <person name="Salamov A."/>
            <person name="McFadden G.I."/>
            <person name="Lane C.E."/>
            <person name="Keeling P.J."/>
            <person name="Gray M.W."/>
            <person name="Grigoriev I.V."/>
            <person name="Archibald J.M."/>
        </authorList>
    </citation>
    <scope>NUCLEOTIDE SEQUENCE</scope>
    <source>
        <strain evidence="15">CCMP2712</strain>
    </source>
</reference>
<dbReference type="GeneID" id="17301346"/>
<reference evidence="13 15" key="1">
    <citation type="journal article" date="2012" name="Nature">
        <title>Algal genomes reveal evolutionary mosaicism and the fate of nucleomorphs.</title>
        <authorList>
            <consortium name="DOE Joint Genome Institute"/>
            <person name="Curtis B.A."/>
            <person name="Tanifuji G."/>
            <person name="Burki F."/>
            <person name="Gruber A."/>
            <person name="Irimia M."/>
            <person name="Maruyama S."/>
            <person name="Arias M.C."/>
            <person name="Ball S.G."/>
            <person name="Gile G.H."/>
            <person name="Hirakawa Y."/>
            <person name="Hopkins J.F."/>
            <person name="Kuo A."/>
            <person name="Rensing S.A."/>
            <person name="Schmutz J."/>
            <person name="Symeonidi A."/>
            <person name="Elias M."/>
            <person name="Eveleigh R.J."/>
            <person name="Herman E.K."/>
            <person name="Klute M.J."/>
            <person name="Nakayama T."/>
            <person name="Obornik M."/>
            <person name="Reyes-Prieto A."/>
            <person name="Armbrust E.V."/>
            <person name="Aves S.J."/>
            <person name="Beiko R.G."/>
            <person name="Coutinho P."/>
            <person name="Dacks J.B."/>
            <person name="Durnford D.G."/>
            <person name="Fast N.M."/>
            <person name="Green B.R."/>
            <person name="Grisdale C.J."/>
            <person name="Hempel F."/>
            <person name="Henrissat B."/>
            <person name="Hoppner M.P."/>
            <person name="Ishida K."/>
            <person name="Kim E."/>
            <person name="Koreny L."/>
            <person name="Kroth P.G."/>
            <person name="Liu Y."/>
            <person name="Malik S.B."/>
            <person name="Maier U.G."/>
            <person name="McRose D."/>
            <person name="Mock T."/>
            <person name="Neilson J.A."/>
            <person name="Onodera N.T."/>
            <person name="Poole A.M."/>
            <person name="Pritham E.J."/>
            <person name="Richards T.A."/>
            <person name="Rocap G."/>
            <person name="Roy S.W."/>
            <person name="Sarai C."/>
            <person name="Schaack S."/>
            <person name="Shirato S."/>
            <person name="Slamovits C.H."/>
            <person name="Spencer D.F."/>
            <person name="Suzuki S."/>
            <person name="Worden A.Z."/>
            <person name="Zauner S."/>
            <person name="Barry K."/>
            <person name="Bell C."/>
            <person name="Bharti A.K."/>
            <person name="Crow J.A."/>
            <person name="Grimwood J."/>
            <person name="Kramer R."/>
            <person name="Lindquist E."/>
            <person name="Lucas S."/>
            <person name="Salamov A."/>
            <person name="McFadden G.I."/>
            <person name="Lane C.E."/>
            <person name="Keeling P.J."/>
            <person name="Gray M.W."/>
            <person name="Grigoriev I.V."/>
            <person name="Archibald J.M."/>
        </authorList>
    </citation>
    <scope>NUCLEOTIDE SEQUENCE</scope>
    <source>
        <strain evidence="13 15">CCMP2712</strain>
    </source>
</reference>
<keyword evidence="6" id="KW-0663">Pyridoxal phosphate</keyword>
<dbReference type="InterPro" id="IPR051466">
    <property type="entry name" value="D-amino_acid_metab_enzyme"/>
</dbReference>
<comment type="similarity">
    <text evidence="3">Belongs to the DSD1 family.</text>
</comment>
<evidence type="ECO:0000256" key="4">
    <source>
        <dbReference type="ARBA" id="ARBA00022723"/>
    </source>
</evidence>
<protein>
    <recommendedName>
        <fullName evidence="10">D-serine dehydratase</fullName>
        <ecNumber evidence="9">4.3.1.18</ecNumber>
    </recommendedName>
    <alternativeName>
        <fullName evidence="11">D-serine deaminase</fullName>
    </alternativeName>
</protein>
<keyword evidence="4" id="KW-0479">Metal-binding</keyword>
<comment type="cofactor">
    <cofactor evidence="1">
        <name>pyridoxal 5'-phosphate</name>
        <dbReference type="ChEBI" id="CHEBI:597326"/>
    </cofactor>
</comment>
<dbReference type="InterPro" id="IPR042208">
    <property type="entry name" value="D-ser_dehydrat-like_sf"/>
</dbReference>
<dbReference type="STRING" id="905079.L1J9G2"/>
<dbReference type="Gene3D" id="3.20.20.10">
    <property type="entry name" value="Alanine racemase"/>
    <property type="match status" value="1"/>
</dbReference>
<dbReference type="SUPFAM" id="SSF51419">
    <property type="entry name" value="PLP-binding barrel"/>
    <property type="match status" value="1"/>
</dbReference>
<dbReference type="EnsemblProtists" id="EKX44739">
    <property type="protein sequence ID" value="EKX44739"/>
    <property type="gene ID" value="GUITHDRAFT_94991"/>
</dbReference>
<dbReference type="RefSeq" id="XP_005831719.1">
    <property type="nucleotide sequence ID" value="XM_005831662.1"/>
</dbReference>
<dbReference type="Gene3D" id="2.40.37.20">
    <property type="entry name" value="D-serine dehydratase-like domain"/>
    <property type="match status" value="1"/>
</dbReference>
<evidence type="ECO:0000313" key="15">
    <source>
        <dbReference type="Proteomes" id="UP000011087"/>
    </source>
</evidence>
<evidence type="ECO:0000313" key="14">
    <source>
        <dbReference type="EnsemblProtists" id="EKX44739"/>
    </source>
</evidence>
<dbReference type="GO" id="GO:0036088">
    <property type="term" value="P:D-serine catabolic process"/>
    <property type="evidence" value="ECO:0007669"/>
    <property type="project" value="TreeGrafter"/>
</dbReference>
<dbReference type="PANTHER" id="PTHR28004:SF2">
    <property type="entry name" value="D-SERINE DEHYDRATASE"/>
    <property type="match status" value="1"/>
</dbReference>
<proteinExistence type="inferred from homology"/>
<dbReference type="InterPro" id="IPR029066">
    <property type="entry name" value="PLP-binding_barrel"/>
</dbReference>
<comment type="catalytic activity">
    <reaction evidence="8">
        <text>D-serine = pyruvate + NH4(+)</text>
        <dbReference type="Rhea" id="RHEA:13977"/>
        <dbReference type="ChEBI" id="CHEBI:15361"/>
        <dbReference type="ChEBI" id="CHEBI:28938"/>
        <dbReference type="ChEBI" id="CHEBI:35247"/>
        <dbReference type="EC" id="4.3.1.18"/>
    </reaction>
    <physiologicalReaction direction="left-to-right" evidence="8">
        <dbReference type="Rhea" id="RHEA:13978"/>
    </physiologicalReaction>
</comment>
<evidence type="ECO:0000256" key="6">
    <source>
        <dbReference type="ARBA" id="ARBA00022898"/>
    </source>
</evidence>
<evidence type="ECO:0000256" key="5">
    <source>
        <dbReference type="ARBA" id="ARBA00022833"/>
    </source>
</evidence>
<feature type="domain" description="D-serine dehydratase-like" evidence="12">
    <location>
        <begin position="229"/>
        <end position="331"/>
    </location>
</feature>
<reference evidence="14" key="3">
    <citation type="submission" date="2016-03" db="UniProtKB">
        <authorList>
            <consortium name="EnsemblProtists"/>
        </authorList>
    </citation>
    <scope>IDENTIFICATION</scope>
</reference>
<dbReference type="Pfam" id="PF14031">
    <property type="entry name" value="D-ser_dehydrat"/>
    <property type="match status" value="1"/>
</dbReference>
<evidence type="ECO:0000256" key="9">
    <source>
        <dbReference type="ARBA" id="ARBA00066349"/>
    </source>
</evidence>
<keyword evidence="7" id="KW-0456">Lyase</keyword>
<dbReference type="OrthoDB" id="20198at2759"/>
<evidence type="ECO:0000256" key="7">
    <source>
        <dbReference type="ARBA" id="ARBA00023239"/>
    </source>
</evidence>
<dbReference type="PaxDb" id="55529-EKX44739"/>
<dbReference type="FunFam" id="3.20.20.10:FF:000016">
    <property type="entry name" value="D-serine dehydratase"/>
    <property type="match status" value="1"/>
</dbReference>
<evidence type="ECO:0000313" key="13">
    <source>
        <dbReference type="EMBL" id="EKX44739.1"/>
    </source>
</evidence>
<dbReference type="EMBL" id="JH993003">
    <property type="protein sequence ID" value="EKX44739.1"/>
    <property type="molecule type" value="Genomic_DNA"/>
</dbReference>
<dbReference type="Pfam" id="PF01168">
    <property type="entry name" value="Ala_racemase_N"/>
    <property type="match status" value="1"/>
</dbReference>
<name>L1J9G2_GUITC</name>
<evidence type="ECO:0000259" key="12">
    <source>
        <dbReference type="SMART" id="SM01119"/>
    </source>
</evidence>
<evidence type="ECO:0000256" key="1">
    <source>
        <dbReference type="ARBA" id="ARBA00001933"/>
    </source>
</evidence>
<dbReference type="InterPro" id="IPR001608">
    <property type="entry name" value="Ala_racemase_N"/>
</dbReference>
<gene>
    <name evidence="13" type="ORF">GUITHDRAFT_94991</name>
</gene>
<dbReference type="OMA" id="WPRFYGW"/>